<dbReference type="GO" id="GO:0005634">
    <property type="term" value="C:nucleus"/>
    <property type="evidence" value="ECO:0007669"/>
    <property type="project" value="InterPro"/>
</dbReference>
<dbReference type="EMBL" id="SPUK01000015">
    <property type="protein sequence ID" value="TQV92348.1"/>
    <property type="molecule type" value="Genomic_DNA"/>
</dbReference>
<feature type="domain" description="PLD phosphodiesterase" evidence="5">
    <location>
        <begin position="431"/>
        <end position="471"/>
    </location>
</feature>
<keyword evidence="7" id="KW-1185">Reference proteome</keyword>
<comment type="caution">
    <text evidence="6">The sequence shown here is derived from an EMBL/GenBank/DDBJ whole genome shotgun (WGS) entry which is preliminary data.</text>
</comment>
<dbReference type="PANTHER" id="PTHR12415">
    <property type="entry name" value="TYROSYL-DNA PHOSPHODIESTERASE 1"/>
    <property type="match status" value="1"/>
</dbReference>
<gene>
    <name evidence="6" type="ORF">IF1G_08866</name>
</gene>
<dbReference type="InterPro" id="IPR001736">
    <property type="entry name" value="PLipase_D/transphosphatidylase"/>
</dbReference>
<protein>
    <submittedName>
        <fullName evidence="6">Tyrosyl-DNA phosphodiesterase</fullName>
    </submittedName>
</protein>
<evidence type="ECO:0000256" key="2">
    <source>
        <dbReference type="PIRSR" id="PIRSR610347-2"/>
    </source>
</evidence>
<proteinExistence type="predicted"/>
<evidence type="ECO:0000256" key="1">
    <source>
        <dbReference type="PIRSR" id="PIRSR610347-1"/>
    </source>
</evidence>
<sequence>MDEKEVITIDSDSDEDQDLCRAIELSLQDQSMMNDATTDISLDAQIPRPTDHATFGGILLNRKEMEDARLNRLGKRCRKSDKSNGDEPATKRLAPGHSERTGDSQPRHPQGIVRRTWSKGYAKTCDDITIEEVFQREDLQLALLSSFQWDEEWLLSKLNANKTRILLLAYASDEEQKQAMRANVPNNIRFCFPPMCGPGSMHSKLQLLKYSKYLRLVIPTGNLVPYDWGETGVMENMVFLIDLPRLEENVDRTMTVFGENVAQFLRASGVDEGMVKSLRNYDFSATENLGFVCSIPGGHTGDALSRVGYCGLGATVTGLGLATDTPVEVDLACASLGSVNSVLVNAMYNACQGDDGMQEYNARVGLKLKNKEMRLAERLRDRFRIYFPTDQTVSKSKGGQQSAGTICFQAKWWRLSSFPRGLVRDCINTRDGLLMHTKMILVRRPTGAWSIANKSSTGWAYIGSANLSESAWGRIVKDRSTGNAKISCRNWECGVIIPVYGDPGNDGDFTMFSGVVPVPMEVPGRPYGETDEPWFFLGGH</sequence>
<feature type="site" description="Interaction with DNA" evidence="3">
    <location>
        <position position="468"/>
    </location>
</feature>
<feature type="binding site" evidence="2">
    <location>
        <position position="438"/>
    </location>
    <ligand>
        <name>substrate</name>
    </ligand>
</feature>
<dbReference type="Gene3D" id="3.30.870.10">
    <property type="entry name" value="Endonuclease Chain A"/>
    <property type="match status" value="2"/>
</dbReference>
<evidence type="ECO:0000256" key="3">
    <source>
        <dbReference type="PIRSR" id="PIRSR610347-3"/>
    </source>
</evidence>
<feature type="binding site" evidence="2">
    <location>
        <position position="204"/>
    </location>
    <ligand>
        <name>substrate</name>
    </ligand>
</feature>
<dbReference type="PANTHER" id="PTHR12415:SF4">
    <property type="entry name" value="TYROSYL-DNA PHOSPHODIESTERASE DOMAIN-CONTAINING PROTEIN"/>
    <property type="match status" value="1"/>
</dbReference>
<feature type="compositionally biased region" description="Basic and acidic residues" evidence="4">
    <location>
        <begin position="97"/>
        <end position="106"/>
    </location>
</feature>
<feature type="active site" description="Nucleophile" evidence="1">
    <location>
        <position position="202"/>
    </location>
</feature>
<dbReference type="PROSITE" id="PS50035">
    <property type="entry name" value="PLD"/>
    <property type="match status" value="1"/>
</dbReference>
<dbReference type="GO" id="GO:0017005">
    <property type="term" value="F:3'-tyrosyl-DNA phosphodiesterase activity"/>
    <property type="evidence" value="ECO:0007669"/>
    <property type="project" value="TreeGrafter"/>
</dbReference>
<dbReference type="GO" id="GO:0003697">
    <property type="term" value="F:single-stranded DNA binding"/>
    <property type="evidence" value="ECO:0007669"/>
    <property type="project" value="TreeGrafter"/>
</dbReference>
<name>A0A545US92_9HYPO</name>
<dbReference type="OrthoDB" id="47785at2759"/>
<evidence type="ECO:0000313" key="7">
    <source>
        <dbReference type="Proteomes" id="UP000315783"/>
    </source>
</evidence>
<feature type="region of interest" description="Disordered" evidence="4">
    <location>
        <begin position="74"/>
        <end position="112"/>
    </location>
</feature>
<dbReference type="STRING" id="43265.A0A545US92"/>
<accession>A0A545US92</accession>
<dbReference type="SUPFAM" id="SSF56024">
    <property type="entry name" value="Phospholipase D/nuclease"/>
    <property type="match status" value="2"/>
</dbReference>
<dbReference type="GO" id="GO:0003690">
    <property type="term" value="F:double-stranded DNA binding"/>
    <property type="evidence" value="ECO:0007669"/>
    <property type="project" value="TreeGrafter"/>
</dbReference>
<dbReference type="GO" id="GO:0006281">
    <property type="term" value="P:DNA repair"/>
    <property type="evidence" value="ECO:0007669"/>
    <property type="project" value="InterPro"/>
</dbReference>
<dbReference type="Pfam" id="PF06087">
    <property type="entry name" value="Tyr-DNA_phospho"/>
    <property type="match status" value="1"/>
</dbReference>
<feature type="active site" description="Proton donor/acceptor" evidence="1">
    <location>
        <position position="436"/>
    </location>
</feature>
<reference evidence="6 7" key="1">
    <citation type="journal article" date="2019" name="Appl. Microbiol. Biotechnol.">
        <title>Genome sequence of Isaria javanica and comparative genome analysis insights into family S53 peptidase evolution in fungal entomopathogens.</title>
        <authorList>
            <person name="Lin R."/>
            <person name="Zhang X."/>
            <person name="Xin B."/>
            <person name="Zou M."/>
            <person name="Gao Y."/>
            <person name="Qin F."/>
            <person name="Hu Q."/>
            <person name="Xie B."/>
            <person name="Cheng X."/>
        </authorList>
    </citation>
    <scope>NUCLEOTIDE SEQUENCE [LARGE SCALE GENOMIC DNA]</scope>
    <source>
        <strain evidence="6 7">IJ1G</strain>
    </source>
</reference>
<evidence type="ECO:0000256" key="4">
    <source>
        <dbReference type="SAM" id="MobiDB-lite"/>
    </source>
</evidence>
<organism evidence="6 7">
    <name type="scientific">Cordyceps javanica</name>
    <dbReference type="NCBI Taxonomy" id="43265"/>
    <lineage>
        <taxon>Eukaryota</taxon>
        <taxon>Fungi</taxon>
        <taxon>Dikarya</taxon>
        <taxon>Ascomycota</taxon>
        <taxon>Pezizomycotina</taxon>
        <taxon>Sordariomycetes</taxon>
        <taxon>Hypocreomycetidae</taxon>
        <taxon>Hypocreales</taxon>
        <taxon>Cordycipitaceae</taxon>
        <taxon>Cordyceps</taxon>
    </lineage>
</organism>
<dbReference type="AlphaFoldDB" id="A0A545US92"/>
<evidence type="ECO:0000313" key="6">
    <source>
        <dbReference type="EMBL" id="TQV92348.1"/>
    </source>
</evidence>
<dbReference type="CDD" id="cd09122">
    <property type="entry name" value="PLDc_Tdp1_1"/>
    <property type="match status" value="1"/>
</dbReference>
<feature type="compositionally biased region" description="Basic and acidic residues" evidence="4">
    <location>
        <begin position="80"/>
        <end position="90"/>
    </location>
</feature>
<dbReference type="InterPro" id="IPR010347">
    <property type="entry name" value="Tdp1"/>
</dbReference>
<evidence type="ECO:0000259" key="5">
    <source>
        <dbReference type="PROSITE" id="PS50035"/>
    </source>
</evidence>
<dbReference type="Proteomes" id="UP000315783">
    <property type="component" value="Unassembled WGS sequence"/>
</dbReference>